<keyword evidence="4" id="KW-0808">Transferase</keyword>
<name>A0A423PJ70_9GAMM</name>
<comment type="caution">
    <text evidence="9">The sequence shown here is derived from an EMBL/GenBank/DDBJ whole genome shotgun (WGS) entry which is preliminary data.</text>
</comment>
<comment type="subcellular location">
    <subcellularLocation>
        <location evidence="2">Endomembrane system</location>
    </subcellularLocation>
    <subcellularLocation>
        <location evidence="1">Membrane</location>
        <topology evidence="1">Single-pass membrane protein</topology>
    </subcellularLocation>
</comment>
<dbReference type="Proteomes" id="UP000285310">
    <property type="component" value="Unassembled WGS sequence"/>
</dbReference>
<dbReference type="InterPro" id="IPR038578">
    <property type="entry name" value="GT29-like_sf"/>
</dbReference>
<keyword evidence="5" id="KW-0812">Transmembrane</keyword>
<accession>A0A423PJ70</accession>
<dbReference type="Gene3D" id="3.90.1480.20">
    <property type="entry name" value="Glycosyl transferase family 29"/>
    <property type="match status" value="1"/>
</dbReference>
<protein>
    <submittedName>
        <fullName evidence="9">Uncharacterized protein</fullName>
    </submittedName>
</protein>
<dbReference type="EMBL" id="AYKG01000045">
    <property type="protein sequence ID" value="ROO25633.1"/>
    <property type="molecule type" value="Genomic_DNA"/>
</dbReference>
<keyword evidence="10" id="KW-1185">Reference proteome</keyword>
<dbReference type="InParanoid" id="A0A423PJ70"/>
<evidence type="ECO:0000256" key="7">
    <source>
        <dbReference type="ARBA" id="ARBA00023136"/>
    </source>
</evidence>
<evidence type="ECO:0000256" key="4">
    <source>
        <dbReference type="ARBA" id="ARBA00022679"/>
    </source>
</evidence>
<dbReference type="OrthoDB" id="580775at2"/>
<evidence type="ECO:0000256" key="1">
    <source>
        <dbReference type="ARBA" id="ARBA00004167"/>
    </source>
</evidence>
<dbReference type="AlphaFoldDB" id="A0A423PJ70"/>
<organism evidence="9 10">
    <name type="scientific">Salinisphaera japonica YTM-1</name>
    <dbReference type="NCBI Taxonomy" id="1209778"/>
    <lineage>
        <taxon>Bacteria</taxon>
        <taxon>Pseudomonadati</taxon>
        <taxon>Pseudomonadota</taxon>
        <taxon>Gammaproteobacteria</taxon>
        <taxon>Salinisphaerales</taxon>
        <taxon>Salinisphaeraceae</taxon>
        <taxon>Salinisphaera</taxon>
    </lineage>
</organism>
<evidence type="ECO:0000256" key="2">
    <source>
        <dbReference type="ARBA" id="ARBA00004308"/>
    </source>
</evidence>
<reference evidence="9 10" key="1">
    <citation type="submission" date="2013-10" db="EMBL/GenBank/DDBJ databases">
        <title>Salinisphaera japonica YTM-1 Genome Sequencing.</title>
        <authorList>
            <person name="Lai Q."/>
            <person name="Li C."/>
            <person name="Shao Z."/>
        </authorList>
    </citation>
    <scope>NUCLEOTIDE SEQUENCE [LARGE SCALE GENOMIC DNA]</scope>
    <source>
        <strain evidence="9 10">YTM-1</strain>
    </source>
</reference>
<keyword evidence="6" id="KW-1133">Transmembrane helix</keyword>
<dbReference type="RefSeq" id="WP_123659016.1">
    <property type="nucleotide sequence ID" value="NZ_AYKG01000045.1"/>
</dbReference>
<keyword evidence="3" id="KW-0328">Glycosyltransferase</keyword>
<evidence type="ECO:0000313" key="10">
    <source>
        <dbReference type="Proteomes" id="UP000285310"/>
    </source>
</evidence>
<evidence type="ECO:0000256" key="3">
    <source>
        <dbReference type="ARBA" id="ARBA00022676"/>
    </source>
</evidence>
<evidence type="ECO:0000256" key="6">
    <source>
        <dbReference type="ARBA" id="ARBA00022989"/>
    </source>
</evidence>
<evidence type="ECO:0000313" key="9">
    <source>
        <dbReference type="EMBL" id="ROO25633.1"/>
    </source>
</evidence>
<proteinExistence type="predicted"/>
<dbReference type="GO" id="GO:0008373">
    <property type="term" value="F:sialyltransferase activity"/>
    <property type="evidence" value="ECO:0007669"/>
    <property type="project" value="InterPro"/>
</dbReference>
<keyword evidence="8" id="KW-0325">Glycoprotein</keyword>
<keyword evidence="7" id="KW-0472">Membrane</keyword>
<dbReference type="GO" id="GO:0012505">
    <property type="term" value="C:endomembrane system"/>
    <property type="evidence" value="ECO:0007669"/>
    <property type="project" value="UniProtKB-SubCell"/>
</dbReference>
<dbReference type="GO" id="GO:0016020">
    <property type="term" value="C:membrane"/>
    <property type="evidence" value="ECO:0007669"/>
    <property type="project" value="UniProtKB-SubCell"/>
</dbReference>
<dbReference type="InterPro" id="IPR001675">
    <property type="entry name" value="Glyco_trans_29"/>
</dbReference>
<gene>
    <name evidence="9" type="ORF">SAJA_12790</name>
</gene>
<sequence>MLDPCLSQQPLDTAPAWVQATASALGLSRLVAQHLDDAANGVDDDTAASDANDTLVASDRVLQYLDADALARALDAARRVGRHGVFRISTRYSSRPLVDGHNEFASVHDSTWWCERIASVFGHAALVADTPHEYCVIVTAPISPALAGEMAVLSARQRRHAVWSRRRQRLLGRLWRLVRRPRSQDKLLRELAGQRVALVGGAASLAKQAYGPAIDAADCVIRCNRGVLVSERSHGRRTDWLITALPMSRTTAERRGVERLVWVSRRPKMMRNIPAWMFATRRLHILSKRRDRALAQRLGKTASTGMKALDLLAASPCARLDIYGFDFGDTRSDSQPTRPMSTDHDFDAERRYARYLIESDPRLHLHT</sequence>
<evidence type="ECO:0000256" key="5">
    <source>
        <dbReference type="ARBA" id="ARBA00022692"/>
    </source>
</evidence>
<evidence type="ECO:0000256" key="8">
    <source>
        <dbReference type="ARBA" id="ARBA00023180"/>
    </source>
</evidence>
<dbReference type="Pfam" id="PF00777">
    <property type="entry name" value="Glyco_transf_29"/>
    <property type="match status" value="1"/>
</dbReference>